<feature type="transmembrane region" description="Helical" evidence="1">
    <location>
        <begin position="20"/>
        <end position="37"/>
    </location>
</feature>
<keyword evidence="1" id="KW-1133">Transmembrane helix</keyword>
<evidence type="ECO:0000313" key="3">
    <source>
        <dbReference type="Proteomes" id="UP000722957"/>
    </source>
</evidence>
<evidence type="ECO:0000313" key="2">
    <source>
        <dbReference type="EMBL" id="MBF4273144.1"/>
    </source>
</evidence>
<gene>
    <name evidence="2" type="ORF">EAY07_14130</name>
</gene>
<comment type="caution">
    <text evidence="2">The sequence shown here is derived from an EMBL/GenBank/DDBJ whole genome shotgun (WGS) entry which is preliminary data.</text>
</comment>
<reference evidence="2 3" key="1">
    <citation type="journal article" date="2021" name="PeerJ">
        <title>Analysis of 44 Vibrio anguillarum genomes reveals high genetic diversity.</title>
        <authorList>
            <person name="Hansen M.J."/>
            <person name="Dalsgaard I."/>
        </authorList>
    </citation>
    <scope>NUCLEOTIDE SEQUENCE [LARGE SCALE GENOMIC DNA]</scope>
    <source>
        <strain evidence="2 3">17-16730-2A</strain>
    </source>
</reference>
<dbReference type="PANTHER" id="PTHR34387">
    <property type="entry name" value="SLR1258 PROTEIN"/>
    <property type="match status" value="1"/>
</dbReference>
<dbReference type="Proteomes" id="UP000722957">
    <property type="component" value="Unassembled WGS sequence"/>
</dbReference>
<sequence>MGLLPTKGKQGMQIKSSASLIIGLSLILGLATLGYFVQQTAVKYKEYERVVTVKGLSEREYPADTVVWPIQFSVADNDLPTMFNTIEKQSQLVTAFLAQQGIDEKSVSLSSPAVIDKKAQQYGGENLVEFRYLANQTITVYSNQVDLVREAINKLGNLGKQGIVFNQDPYNNRVDYSFSGLNEIKPDMIEEATKQAREVAEKFAKDSQSSLGKIKRASQGQFSIVDRDNNTPYIKKVRVVSTVEYYLSD</sequence>
<dbReference type="PANTHER" id="PTHR34387:SF2">
    <property type="entry name" value="SLR1258 PROTEIN"/>
    <property type="match status" value="1"/>
</dbReference>
<dbReference type="Gene3D" id="3.30.70.2970">
    <property type="entry name" value="Protein of unknown function (DUF541), domain 2"/>
    <property type="match status" value="1"/>
</dbReference>
<dbReference type="EMBL" id="RDOM01000039">
    <property type="protein sequence ID" value="MBF4273144.1"/>
    <property type="molecule type" value="Genomic_DNA"/>
</dbReference>
<dbReference type="GO" id="GO:0006974">
    <property type="term" value="P:DNA damage response"/>
    <property type="evidence" value="ECO:0007669"/>
    <property type="project" value="TreeGrafter"/>
</dbReference>
<dbReference type="PIRSF" id="PIRSF029033">
    <property type="entry name" value="UCP029033"/>
    <property type="match status" value="1"/>
</dbReference>
<accession>A0A241NMH2</accession>
<protein>
    <submittedName>
        <fullName evidence="2">SIMPL domain-containing protein</fullName>
    </submittedName>
</protein>
<dbReference type="InterPro" id="IPR016907">
    <property type="entry name" value="UCP029033"/>
</dbReference>
<name>A0A241NMH2_VIBAN</name>
<dbReference type="InterPro" id="IPR007497">
    <property type="entry name" value="SIMPL/DUF541"/>
</dbReference>
<keyword evidence="1" id="KW-0472">Membrane</keyword>
<keyword evidence="1" id="KW-0812">Transmembrane</keyword>
<dbReference type="InterPro" id="IPR052022">
    <property type="entry name" value="26kDa_periplasmic_antigen"/>
</dbReference>
<dbReference type="AlphaFoldDB" id="A0A241NMH2"/>
<organism evidence="2 3">
    <name type="scientific">Vibrio anguillarum</name>
    <name type="common">Listonella anguillarum</name>
    <dbReference type="NCBI Taxonomy" id="55601"/>
    <lineage>
        <taxon>Bacteria</taxon>
        <taxon>Pseudomonadati</taxon>
        <taxon>Pseudomonadota</taxon>
        <taxon>Gammaproteobacteria</taxon>
        <taxon>Vibrionales</taxon>
        <taxon>Vibrionaceae</taxon>
        <taxon>Vibrio</taxon>
    </lineage>
</organism>
<dbReference type="Pfam" id="PF04402">
    <property type="entry name" value="SIMPL"/>
    <property type="match status" value="1"/>
</dbReference>
<proteinExistence type="predicted"/>
<evidence type="ECO:0000256" key="1">
    <source>
        <dbReference type="SAM" id="Phobius"/>
    </source>
</evidence>
<dbReference type="OrthoDB" id="9806540at2"/>